<evidence type="ECO:0000313" key="7">
    <source>
        <dbReference type="EMBL" id="CAD7609604.1"/>
    </source>
</evidence>
<gene>
    <name evidence="7" type="ORF">TGEB3V08_LOCUS10569</name>
</gene>
<accession>A0A7R9PS53</accession>
<dbReference type="GO" id="GO:0016020">
    <property type="term" value="C:membrane"/>
    <property type="evidence" value="ECO:0007669"/>
    <property type="project" value="UniProtKB-SubCell"/>
</dbReference>
<dbReference type="Pfam" id="PF12832">
    <property type="entry name" value="MFS_1_like"/>
    <property type="match status" value="1"/>
</dbReference>
<organism evidence="7">
    <name type="scientific">Timema genevievae</name>
    <name type="common">Walking stick</name>
    <dbReference type="NCBI Taxonomy" id="629358"/>
    <lineage>
        <taxon>Eukaryota</taxon>
        <taxon>Metazoa</taxon>
        <taxon>Ecdysozoa</taxon>
        <taxon>Arthropoda</taxon>
        <taxon>Hexapoda</taxon>
        <taxon>Insecta</taxon>
        <taxon>Pterygota</taxon>
        <taxon>Neoptera</taxon>
        <taxon>Polyneoptera</taxon>
        <taxon>Phasmatodea</taxon>
        <taxon>Timematodea</taxon>
        <taxon>Timematoidea</taxon>
        <taxon>Timematidae</taxon>
        <taxon>Timema</taxon>
    </lineage>
</organism>
<sequence>MSGRQTTLAVGTRVTLAVSTLLTLMSGRWPTFEVGTQLTLAPGKLVTLWVGAVVAASLRVVAGSVKLERVWGPRFGKSQRDITLCLTIVDIGCFPDLDTLREEYPTPKTARSLKTPTSVLSTALYVLYPYLTIHMRELGINVEETAIMSAVTPIVAIVMPPLAGMVADRIGDFKASSQPVPLDSTRDIYNNTASTPIAPKPKFAWVGYTIPKVLSNTSTLKGFTSGLSPESFLGITTESSAGKPLIFLGVHPRFLMEKYPKSSSGNTPKPSLVKTLRSSS</sequence>
<dbReference type="AlphaFoldDB" id="A0A7R9PS53"/>
<evidence type="ECO:0000259" key="6">
    <source>
        <dbReference type="Pfam" id="PF12832"/>
    </source>
</evidence>
<protein>
    <recommendedName>
        <fullName evidence="6">Major facilitator superfamily associated domain-containing protein</fullName>
    </recommendedName>
</protein>
<evidence type="ECO:0000256" key="3">
    <source>
        <dbReference type="ARBA" id="ARBA00022989"/>
    </source>
</evidence>
<comment type="subcellular location">
    <subcellularLocation>
        <location evidence="1">Membrane</location>
        <topology evidence="1">Multi-pass membrane protein</topology>
    </subcellularLocation>
</comment>
<evidence type="ECO:0000256" key="5">
    <source>
        <dbReference type="SAM" id="MobiDB-lite"/>
    </source>
</evidence>
<proteinExistence type="predicted"/>
<keyword evidence="2" id="KW-0812">Transmembrane</keyword>
<evidence type="ECO:0000256" key="2">
    <source>
        <dbReference type="ARBA" id="ARBA00022692"/>
    </source>
</evidence>
<name>A0A7R9PS53_TIMGE</name>
<evidence type="ECO:0000256" key="1">
    <source>
        <dbReference type="ARBA" id="ARBA00004141"/>
    </source>
</evidence>
<dbReference type="InterPro" id="IPR036259">
    <property type="entry name" value="MFS_trans_sf"/>
</dbReference>
<feature type="region of interest" description="Disordered" evidence="5">
    <location>
        <begin position="259"/>
        <end position="280"/>
    </location>
</feature>
<dbReference type="EMBL" id="OE846363">
    <property type="protein sequence ID" value="CAD7609604.1"/>
    <property type="molecule type" value="Genomic_DNA"/>
</dbReference>
<evidence type="ECO:0000256" key="4">
    <source>
        <dbReference type="ARBA" id="ARBA00023136"/>
    </source>
</evidence>
<keyword evidence="4" id="KW-0472">Membrane</keyword>
<dbReference type="InterPro" id="IPR024989">
    <property type="entry name" value="MFS_assoc_dom"/>
</dbReference>
<keyword evidence="3" id="KW-1133">Transmembrane helix</keyword>
<reference evidence="7" key="1">
    <citation type="submission" date="2020-11" db="EMBL/GenBank/DDBJ databases">
        <authorList>
            <person name="Tran Van P."/>
        </authorList>
    </citation>
    <scope>NUCLEOTIDE SEQUENCE</scope>
</reference>
<feature type="domain" description="Major facilitator superfamily associated" evidence="6">
    <location>
        <begin position="122"/>
        <end position="174"/>
    </location>
</feature>
<dbReference type="Gene3D" id="1.20.1250.20">
    <property type="entry name" value="MFS general substrate transporter like domains"/>
    <property type="match status" value="1"/>
</dbReference>
<dbReference type="SUPFAM" id="SSF103473">
    <property type="entry name" value="MFS general substrate transporter"/>
    <property type="match status" value="1"/>
</dbReference>